<keyword evidence="1" id="KW-0812">Transmembrane</keyword>
<organism evidence="2">
    <name type="scientific">Mesoaciditoga lauensis</name>
    <dbReference type="NCBI Taxonomy" id="1495039"/>
    <lineage>
        <taxon>Bacteria</taxon>
        <taxon>Thermotogati</taxon>
        <taxon>Thermotogota</taxon>
        <taxon>Thermotogae</taxon>
        <taxon>Mesoaciditogales</taxon>
        <taxon>Mesoaciditogaceae</taxon>
        <taxon>Mesoaciditoga</taxon>
    </lineage>
</organism>
<gene>
    <name evidence="2" type="ORF">ENX73_03270</name>
</gene>
<feature type="transmembrane region" description="Helical" evidence="1">
    <location>
        <begin position="143"/>
        <end position="164"/>
    </location>
</feature>
<comment type="caution">
    <text evidence="2">The sequence shown here is derived from an EMBL/GenBank/DDBJ whole genome shotgun (WGS) entry which is preliminary data.</text>
</comment>
<feature type="transmembrane region" description="Helical" evidence="1">
    <location>
        <begin position="53"/>
        <end position="70"/>
    </location>
</feature>
<keyword evidence="1" id="KW-0472">Membrane</keyword>
<evidence type="ECO:0000313" key="2">
    <source>
        <dbReference type="EMBL" id="HGE75129.1"/>
    </source>
</evidence>
<accession>A0A7V3RED7</accession>
<dbReference type="AlphaFoldDB" id="A0A7V3RED7"/>
<evidence type="ECO:0008006" key="3">
    <source>
        <dbReference type="Google" id="ProtNLM"/>
    </source>
</evidence>
<feature type="transmembrane region" description="Helical" evidence="1">
    <location>
        <begin position="6"/>
        <end position="22"/>
    </location>
</feature>
<dbReference type="EMBL" id="DTPE01000136">
    <property type="protein sequence ID" value="HGE75129.1"/>
    <property type="molecule type" value="Genomic_DNA"/>
</dbReference>
<feature type="transmembrane region" description="Helical" evidence="1">
    <location>
        <begin position="29"/>
        <end position="47"/>
    </location>
</feature>
<protein>
    <recommendedName>
        <fullName evidence="3">DUF5317 domain-containing protein</fullName>
    </recommendedName>
</protein>
<keyword evidence="1" id="KW-1133">Transmembrane helix</keyword>
<reference evidence="2" key="1">
    <citation type="journal article" date="2020" name="mSystems">
        <title>Genome- and Community-Level Interaction Insights into Carbon Utilization and Element Cycling Functions of Hydrothermarchaeota in Hydrothermal Sediment.</title>
        <authorList>
            <person name="Zhou Z."/>
            <person name="Liu Y."/>
            <person name="Xu W."/>
            <person name="Pan J."/>
            <person name="Luo Z.H."/>
            <person name="Li M."/>
        </authorList>
    </citation>
    <scope>NUCLEOTIDE SEQUENCE [LARGE SCALE GENOMIC DNA]</scope>
    <source>
        <strain evidence="2">SpSt-966</strain>
    </source>
</reference>
<sequence length="177" mass="19871">MIYLYVIIAAIIISLIFKQNVWNPLNTQFKWLYMIFIPLILELIAVFGNVGDLAGYITSSAYIILILFCIRNWKIKGFPFITIGATSNTIVILLNGGKMPLSQRTLVLAGLPANTMDPKHVLMTSTTILPFMGDVIPINFLNLHYACSAGDLFVYTGLFLVIYLNTVKKIYKKKAET</sequence>
<dbReference type="Pfam" id="PF17248">
    <property type="entry name" value="DUF5317"/>
    <property type="match status" value="1"/>
</dbReference>
<evidence type="ECO:0000256" key="1">
    <source>
        <dbReference type="SAM" id="Phobius"/>
    </source>
</evidence>
<dbReference type="InterPro" id="IPR035168">
    <property type="entry name" value="DUF5317"/>
</dbReference>
<feature type="transmembrane region" description="Helical" evidence="1">
    <location>
        <begin position="77"/>
        <end position="96"/>
    </location>
</feature>
<proteinExistence type="predicted"/>
<name>A0A7V3RED7_9BACT</name>